<evidence type="ECO:0000313" key="5">
    <source>
        <dbReference type="EMBL" id="RMY25249.1"/>
    </source>
</evidence>
<dbReference type="Proteomes" id="UP000282582">
    <property type="component" value="Unassembled WGS sequence"/>
</dbReference>
<organism evidence="4 6">
    <name type="scientific">Hortaea werneckii</name>
    <name type="common">Black yeast</name>
    <name type="synonym">Cladosporium werneckii</name>
    <dbReference type="NCBI Taxonomy" id="91943"/>
    <lineage>
        <taxon>Eukaryota</taxon>
        <taxon>Fungi</taxon>
        <taxon>Dikarya</taxon>
        <taxon>Ascomycota</taxon>
        <taxon>Pezizomycotina</taxon>
        <taxon>Dothideomycetes</taxon>
        <taxon>Dothideomycetidae</taxon>
        <taxon>Mycosphaerellales</taxon>
        <taxon>Teratosphaeriaceae</taxon>
        <taxon>Hortaea</taxon>
    </lineage>
</organism>
<comment type="caution">
    <text evidence="4">The sequence shown here is derived from an EMBL/GenBank/DDBJ whole genome shotgun (WGS) entry which is preliminary data.</text>
</comment>
<dbReference type="InterPro" id="IPR029058">
    <property type="entry name" value="AB_hydrolase_fold"/>
</dbReference>
<dbReference type="Proteomes" id="UP000281245">
    <property type="component" value="Unassembled WGS sequence"/>
</dbReference>
<dbReference type="InterPro" id="IPR050583">
    <property type="entry name" value="Mycobacterial_A85_antigen"/>
</dbReference>
<feature type="chain" id="PRO_5044595249" evidence="1">
    <location>
        <begin position="17"/>
        <end position="694"/>
    </location>
</feature>
<dbReference type="Proteomes" id="UP000271337">
    <property type="component" value="Unassembled WGS sequence"/>
</dbReference>
<proteinExistence type="predicted"/>
<keyword evidence="1" id="KW-0732">Signal</keyword>
<evidence type="ECO:0000313" key="9">
    <source>
        <dbReference type="Proteomes" id="UP000282582"/>
    </source>
</evidence>
<accession>A0A3M6Y3X8</accession>
<evidence type="ECO:0000313" key="4">
    <source>
        <dbReference type="EMBL" id="RMX97752.1"/>
    </source>
</evidence>
<evidence type="ECO:0000313" key="7">
    <source>
        <dbReference type="Proteomes" id="UP000276864"/>
    </source>
</evidence>
<reference evidence="6 7" key="1">
    <citation type="journal article" date="2018" name="BMC Genomics">
        <title>Genomic evidence for intraspecific hybridization in a clonal and extremely halotolerant yeast.</title>
        <authorList>
            <person name="Gostincar C."/>
            <person name="Stajich J.E."/>
            <person name="Zupancic J."/>
            <person name="Zalar P."/>
            <person name="Gunde-Cimerman N."/>
        </authorList>
    </citation>
    <scope>NUCLEOTIDE SEQUENCE [LARGE SCALE GENOMIC DNA]</scope>
    <source>
        <strain evidence="5 7">EXF-6651</strain>
        <strain evidence="3 9">EXF-6654</strain>
        <strain evidence="2 8">EXF-6656</strain>
        <strain evidence="4 6">EXF-6669</strain>
    </source>
</reference>
<dbReference type="PANTHER" id="PTHR48098">
    <property type="entry name" value="ENTEROCHELIN ESTERASE-RELATED"/>
    <property type="match status" value="1"/>
</dbReference>
<dbReference type="OrthoDB" id="184793at2759"/>
<sequence>MAWVWSIPLLAVLSYAAPLRSDSGNNVQVSVAQGLFNGRVGSIDGRVVVFFAPAGIDPLEDYDVTSSPDHIFGKNAYRFESDDIITLSGGSGLNTDLGVWGWPNVSLNDLPAQEYSVQAYFTRYETQTRSDGSTVSVRFPCGDGAGPVAGPGSLFTSITNVTLSEGTQNIQLNFNNITAPLDFTGHEIGGCHQGNYEDTESLKHVKIRSEKLSAFWGRDMYVGANIVLPHGYNANDTTKRYPVIYSQGHWPGGSGAFNYQDDEDFTTAWDSGTIGANTSSPRPTPKLILVTFRHETPFYDDSYAVNNANMGPWGDALNEELIPHIDKTFNTIAEPYARIQEGGSTGGWESAANLIFRPDLFGACFSSYPDSLDFHRHQDIPLYTASNAYSRPNGTAINSIRTYRNNTEVILASTAQENHWELTFGTSSRSFLQWDIWQTVFGGVQGYNHYPLEAWDKVTGEIFPHAVESWKHMDLAHYITTNWDTEKNLGVNLRNRIFVYVGERDNYFLNGGVHEFDSRVTARGGPGWANFTYIAQNEHGGNYQDREIWDYLDLLEGWVQDHAPDGSTPLSGDVTVGSARGNYWEEVLAYGGREAAVARQAAPEVLGSHQGGWEDGSKAEVRMSPGRWDPGVVLEAVWLLNGKPRCAPFTVEQGDVVKYSGEGGWRGRGELQLAVTGRKRGYETETRKSEVVHI</sequence>
<evidence type="ECO:0000256" key="1">
    <source>
        <dbReference type="SAM" id="SignalP"/>
    </source>
</evidence>
<evidence type="ECO:0000313" key="2">
    <source>
        <dbReference type="EMBL" id="RMX73059.1"/>
    </source>
</evidence>
<dbReference type="Gene3D" id="3.40.50.1820">
    <property type="entry name" value="alpha/beta hydrolase"/>
    <property type="match status" value="1"/>
</dbReference>
<gene>
    <name evidence="5" type="ORF">D0866_11169</name>
    <name evidence="4" type="ORF">D0867_12669</name>
    <name evidence="3" type="ORF">D0868_13956</name>
    <name evidence="2" type="ORF">D0869_13986</name>
</gene>
<protein>
    <submittedName>
        <fullName evidence="4">Uncharacterized protein</fullName>
    </submittedName>
</protein>
<dbReference type="AlphaFoldDB" id="A0A3M6Y3X8"/>
<dbReference type="EMBL" id="QWIK01001954">
    <property type="protein sequence ID" value="RMX91500.1"/>
    <property type="molecule type" value="Genomic_DNA"/>
</dbReference>
<dbReference type="EMBL" id="QWIJ01001949">
    <property type="protein sequence ID" value="RMX73059.1"/>
    <property type="molecule type" value="Genomic_DNA"/>
</dbReference>
<evidence type="ECO:0000313" key="8">
    <source>
        <dbReference type="Proteomes" id="UP000281245"/>
    </source>
</evidence>
<dbReference type="EMBL" id="QWIL01002001">
    <property type="protein sequence ID" value="RMX97752.1"/>
    <property type="molecule type" value="Genomic_DNA"/>
</dbReference>
<dbReference type="PANTHER" id="PTHR48098:SF3">
    <property type="entry name" value="IRON(III) ENTEROBACTIN ESTERASE"/>
    <property type="match status" value="1"/>
</dbReference>
<dbReference type="EMBL" id="QWIM01001486">
    <property type="protein sequence ID" value="RMY25249.1"/>
    <property type="molecule type" value="Genomic_DNA"/>
</dbReference>
<dbReference type="Proteomes" id="UP000276864">
    <property type="component" value="Unassembled WGS sequence"/>
</dbReference>
<evidence type="ECO:0000313" key="6">
    <source>
        <dbReference type="Proteomes" id="UP000271337"/>
    </source>
</evidence>
<name>A0A3M6Y3X8_HORWE</name>
<evidence type="ECO:0000313" key="3">
    <source>
        <dbReference type="EMBL" id="RMX91500.1"/>
    </source>
</evidence>
<feature type="signal peptide" evidence="1">
    <location>
        <begin position="1"/>
        <end position="16"/>
    </location>
</feature>
<dbReference type="SUPFAM" id="SSF53474">
    <property type="entry name" value="alpha/beta-Hydrolases"/>
    <property type="match status" value="1"/>
</dbReference>